<reference evidence="2" key="1">
    <citation type="submission" date="2016-10" db="EMBL/GenBank/DDBJ databases">
        <authorList>
            <person name="Varghese N."/>
            <person name="Submissions S."/>
        </authorList>
    </citation>
    <scope>NUCLEOTIDE SEQUENCE [LARGE SCALE GENOMIC DNA]</scope>
    <source>
        <strain evidence="2">CGMCC 1.11012</strain>
    </source>
</reference>
<proteinExistence type="predicted"/>
<dbReference type="InterPro" id="IPR025372">
    <property type="entry name" value="DUF4362"/>
</dbReference>
<dbReference type="EMBL" id="FNDX01000007">
    <property type="protein sequence ID" value="SDI67621.1"/>
    <property type="molecule type" value="Genomic_DNA"/>
</dbReference>
<dbReference type="OrthoDB" id="1912370at2"/>
<evidence type="ECO:0008006" key="3">
    <source>
        <dbReference type="Google" id="ProtNLM"/>
    </source>
</evidence>
<keyword evidence="2" id="KW-1185">Reference proteome</keyword>
<evidence type="ECO:0000313" key="1">
    <source>
        <dbReference type="EMBL" id="SDI67621.1"/>
    </source>
</evidence>
<protein>
    <recommendedName>
        <fullName evidence="3">DUF4362 domain-containing protein</fullName>
    </recommendedName>
</protein>
<accession>A0A1G8MI09</accession>
<dbReference type="Proteomes" id="UP000199050">
    <property type="component" value="Unassembled WGS sequence"/>
</dbReference>
<dbReference type="AlphaFoldDB" id="A0A1G8MI09"/>
<dbReference type="Pfam" id="PF14275">
    <property type="entry name" value="DUF4362"/>
    <property type="match status" value="1"/>
</dbReference>
<dbReference type="RefSeq" id="WP_090713761.1">
    <property type="nucleotide sequence ID" value="NZ_CBCSKY010000012.1"/>
</dbReference>
<organism evidence="1 2">
    <name type="scientific">Paenibacillus typhae</name>
    <dbReference type="NCBI Taxonomy" id="1174501"/>
    <lineage>
        <taxon>Bacteria</taxon>
        <taxon>Bacillati</taxon>
        <taxon>Bacillota</taxon>
        <taxon>Bacilli</taxon>
        <taxon>Bacillales</taxon>
        <taxon>Paenibacillaceae</taxon>
        <taxon>Paenibacillus</taxon>
    </lineage>
</organism>
<dbReference type="STRING" id="1174501.SAMN05216192_107112"/>
<sequence length="300" mass="33815">MRLSPENRRMHLPESMKKRGVRQGVLTLIVLLAVTLLQGCFLTVKEAVNGGLSHEINEREDVVYSFGTGPLNLDRLDDFMERKNGSQRIILYTIEGDPIFTEVRYRDNKLVVAYDSTEDAFGPKETGTYTCRALEKSKGSTALKYTLTGCGGEYPEAALLWIDYKLSEQDDFGFVLKYGVNRKNEINTLEGKLVKDLQDGTTAEAAEFRPPQAKLQSIYRELVLSGYEQDKTLTEACNIKPAVSYELLVHMNGSERRFAWSECDQSADGKGMTALAQHIISEVQEGEYYQALPETKGYYE</sequence>
<gene>
    <name evidence="1" type="ORF">SAMN05216192_107112</name>
</gene>
<name>A0A1G8MI09_9BACL</name>
<evidence type="ECO:0000313" key="2">
    <source>
        <dbReference type="Proteomes" id="UP000199050"/>
    </source>
</evidence>